<dbReference type="RefSeq" id="WP_345002936.1">
    <property type="nucleotide sequence ID" value="NZ_BAAAXV010000012.1"/>
</dbReference>
<dbReference type="InterPro" id="IPR011256">
    <property type="entry name" value="Reg_factor_effector_dom_sf"/>
</dbReference>
<evidence type="ECO:0008006" key="3">
    <source>
        <dbReference type="Google" id="ProtNLM"/>
    </source>
</evidence>
<accession>A0ABV5SE95</accession>
<protein>
    <recommendedName>
        <fullName evidence="3">GyrI-like small molecule binding domain-containing protein</fullName>
    </recommendedName>
</protein>
<dbReference type="Proteomes" id="UP001589532">
    <property type="component" value="Unassembled WGS sequence"/>
</dbReference>
<organism evidence="1 2">
    <name type="scientific">Nonomuraea helvata</name>
    <dbReference type="NCBI Taxonomy" id="37484"/>
    <lineage>
        <taxon>Bacteria</taxon>
        <taxon>Bacillati</taxon>
        <taxon>Actinomycetota</taxon>
        <taxon>Actinomycetes</taxon>
        <taxon>Streptosporangiales</taxon>
        <taxon>Streptosporangiaceae</taxon>
        <taxon>Nonomuraea</taxon>
    </lineage>
</organism>
<dbReference type="Gene3D" id="3.20.80.10">
    <property type="entry name" value="Regulatory factor, effector binding domain"/>
    <property type="match status" value="1"/>
</dbReference>
<reference evidence="1 2" key="1">
    <citation type="submission" date="2024-09" db="EMBL/GenBank/DDBJ databases">
        <authorList>
            <person name="Sun Q."/>
            <person name="Mori K."/>
        </authorList>
    </citation>
    <scope>NUCLEOTIDE SEQUENCE [LARGE SCALE GENOMIC DNA]</scope>
    <source>
        <strain evidence="1 2">JCM 3143</strain>
    </source>
</reference>
<dbReference type="EMBL" id="JBHMBW010000080">
    <property type="protein sequence ID" value="MFB9630013.1"/>
    <property type="molecule type" value="Genomic_DNA"/>
</dbReference>
<sequence length="172" mass="18831">MTPTIATHGPVTCLSVTGMGEPGGSEHTTAIGALYTVAAALGASTGPLEGQWWVEDERHGLQVPREQWRWHLLLPLPDAPQREGALERARERSRAANAAVDRVRLATVTEGQCVELLHEGPFSEEHLSLKVMEDFMTEHGLIANGLHHEIYLSALDDPAPRTLLRQPVRPAE</sequence>
<keyword evidence="2" id="KW-1185">Reference proteome</keyword>
<gene>
    <name evidence="1" type="ORF">ACFFSA_43665</name>
</gene>
<evidence type="ECO:0000313" key="1">
    <source>
        <dbReference type="EMBL" id="MFB9630013.1"/>
    </source>
</evidence>
<proteinExistence type="predicted"/>
<comment type="caution">
    <text evidence="1">The sequence shown here is derived from an EMBL/GenBank/DDBJ whole genome shotgun (WGS) entry which is preliminary data.</text>
</comment>
<evidence type="ECO:0000313" key="2">
    <source>
        <dbReference type="Proteomes" id="UP001589532"/>
    </source>
</evidence>
<name>A0ABV5SE95_9ACTN</name>